<evidence type="ECO:0000259" key="15">
    <source>
        <dbReference type="PROSITE" id="PS50089"/>
    </source>
</evidence>
<dbReference type="SUPFAM" id="SSF46579">
    <property type="entry name" value="Prefoldin"/>
    <property type="match status" value="1"/>
</dbReference>
<dbReference type="Gene3D" id="3.30.40.10">
    <property type="entry name" value="Zinc/RING finger domain, C3HC4 (zinc finger)"/>
    <property type="match status" value="1"/>
</dbReference>
<accession>A0A8S4BAA5</accession>
<dbReference type="Gene3D" id="4.10.830.40">
    <property type="match status" value="1"/>
</dbReference>
<dbReference type="Pfam" id="PF25600">
    <property type="entry name" value="TRIM_CC"/>
    <property type="match status" value="1"/>
</dbReference>
<proteinExistence type="inferred from homology"/>
<dbReference type="PROSITE" id="PS00518">
    <property type="entry name" value="ZF_RING_1"/>
    <property type="match status" value="1"/>
</dbReference>
<dbReference type="Pfam" id="PF00622">
    <property type="entry name" value="SPRY"/>
    <property type="match status" value="1"/>
</dbReference>
<dbReference type="SUPFAM" id="SSF57850">
    <property type="entry name" value="RING/U-box"/>
    <property type="match status" value="1"/>
</dbReference>
<dbReference type="InterPro" id="IPR027370">
    <property type="entry name" value="Znf-RING_euk"/>
</dbReference>
<dbReference type="AlphaFoldDB" id="A0A8S4BAA5"/>
<dbReference type="SMART" id="SM00449">
    <property type="entry name" value="SPRY"/>
    <property type="match status" value="1"/>
</dbReference>
<evidence type="ECO:0000256" key="1">
    <source>
        <dbReference type="ARBA" id="ARBA00010048"/>
    </source>
</evidence>
<keyword evidence="6" id="KW-0391">Immunity</keyword>
<dbReference type="InterPro" id="IPR017907">
    <property type="entry name" value="Znf_RING_CS"/>
</dbReference>
<evidence type="ECO:0000256" key="3">
    <source>
        <dbReference type="ARBA" id="ARBA00022723"/>
    </source>
</evidence>
<evidence type="ECO:0000256" key="11">
    <source>
        <dbReference type="ARBA" id="ARBA00077791"/>
    </source>
</evidence>
<name>A0A8S4BAA5_9TELE</name>
<dbReference type="Gene3D" id="2.60.120.920">
    <property type="match status" value="1"/>
</dbReference>
<sequence>MKRVLGVLQVLQLAVSPLEFTGLLLQLAEELLRSPLFCLVLLFYLPNEQCLVSLEGEHVQGLVVVPAEVTGGEGGRIRQPVLGHHRIPQVRGQVDLTIGGLADEARLHRCRSVVAADIARDFFGFRGLPRRLPLCWHWPHVGGVAASVLLGHHLLDRVEQLGHLRLVVPVLALPAVVPVLVVDHVAPAAAPLHHLSQAPVSREEGLDRHIFGQLVSVGEDHRGVVEHLVGEALGYLPDDGRLLLGELVHLEDDDEGVGPRRPRAPARTSPGRRNPACRPERRFGHRPSRTPPDKNLRTPRKNAGHRTPPSLTRHKQITALMETIATRRYFLLWWRFLLLITTSPPLVIQIMASLGKTLPEEQFQCAICRRVFTDPVTTPCGHNFCHACIQAAWADGEMCRCPACDRSFSPRPELSVNAAFKELADAFRAMASGSPAPALTAAGPGEVACDVCAAAAAAAASAPVRALKSCLVCLTSYCEGHLEPHRRVATLRLHRLMDPVQNLQDRMCGKHQRLLEMFCRDEQMCVCRFCTETEHKGHRTVSVEEESQERKVQVKKTGADLQQMTQERLKKAEEIKNCLKLSTLNAGKETTESERLFAALSRSVEERRDEVSAEIRAKQEAAQKRAEELVGELQQEVAEIRRRSAELEALGDTEDHLHLLQSLPALVSPPATRPWTEISIYPELCVGTLRRALSKLDVTIKNQLDSLKTQEMRRMQKYAVDVVMDPHTAHPNIVLSADGKQAGRGELLQIVPENPQRFDPVICVLAKKGYLSGRFYFQVAVGQKTYWDLGVVKETVNRKGMITSTPENGFWTVRLRNGDEYRALDSPSVLLTLRERPQTVGVFADYEEGTVSFFDVDAASHLYTFTDCVFSERIFPFFSPGVFDEGKNAEPLIIKAVDNSNAVQATKKKHLGIPEAVFVEDVDSFMKQPGNETADAALRRLDEQYQKYKYMDLNLSQKKMRLKNQIPQITQTLEILRHMQKKKDTTEAMETHFLLADNVYCKASVPPTDKVCLWLGANVMLEYDIDEAQALLEKNLSTASRNLETLEDDLDFLRDQFTTTEVNMARVYNWDVKRRSKENLLKSVEKS</sequence>
<feature type="domain" description="B box-type" evidence="16">
    <location>
        <begin position="503"/>
        <end position="543"/>
    </location>
</feature>
<dbReference type="InterPro" id="IPR006574">
    <property type="entry name" value="PRY"/>
</dbReference>
<dbReference type="Gene3D" id="3.30.160.60">
    <property type="entry name" value="Classic Zinc Finger"/>
    <property type="match status" value="1"/>
</dbReference>
<keyword evidence="7" id="KW-0143">Chaperone</keyword>
<gene>
    <name evidence="18" type="ORF">MMEN_LOCUS13188</name>
</gene>
<evidence type="ECO:0000256" key="13">
    <source>
        <dbReference type="SAM" id="Coils"/>
    </source>
</evidence>
<dbReference type="InterPro" id="IPR004127">
    <property type="entry name" value="Prefoldin_subunit_alpha"/>
</dbReference>
<dbReference type="InterPro" id="IPR001841">
    <property type="entry name" value="Znf_RING"/>
</dbReference>
<evidence type="ECO:0000256" key="2">
    <source>
        <dbReference type="ARBA" id="ARBA00022588"/>
    </source>
</evidence>
<keyword evidence="5" id="KW-0862">Zinc</keyword>
<evidence type="ECO:0000256" key="8">
    <source>
        <dbReference type="ARBA" id="ARBA00024667"/>
    </source>
</evidence>
<dbReference type="PRINTS" id="PR01407">
    <property type="entry name" value="BUTYPHLNCDUF"/>
</dbReference>
<evidence type="ECO:0000256" key="5">
    <source>
        <dbReference type="ARBA" id="ARBA00022833"/>
    </source>
</evidence>
<dbReference type="InterPro" id="IPR000315">
    <property type="entry name" value="Znf_B-box"/>
</dbReference>
<dbReference type="InterPro" id="IPR051051">
    <property type="entry name" value="E3_ubiq-ligase_TRIM/RNF"/>
</dbReference>
<evidence type="ECO:0000256" key="12">
    <source>
        <dbReference type="PROSITE-ProRule" id="PRU00024"/>
    </source>
</evidence>
<feature type="coiled-coil region" evidence="13">
    <location>
        <begin position="601"/>
        <end position="650"/>
    </location>
</feature>
<dbReference type="PANTHER" id="PTHR25465:SF32">
    <property type="entry name" value="BLOODTHIRSTY-RELATED GENE FAMILY, MEMBER 16 ISOFORM X1-RELATED"/>
    <property type="match status" value="1"/>
</dbReference>
<dbReference type="GO" id="GO:0008270">
    <property type="term" value="F:zinc ion binding"/>
    <property type="evidence" value="ECO:0007669"/>
    <property type="project" value="UniProtKB-KW"/>
</dbReference>
<dbReference type="Pfam" id="PF00643">
    <property type="entry name" value="zf-B_box"/>
    <property type="match status" value="1"/>
</dbReference>
<dbReference type="InterPro" id="IPR043136">
    <property type="entry name" value="B30.2/SPRY_sf"/>
</dbReference>
<dbReference type="CDD" id="cd23156">
    <property type="entry name" value="Prefoldin_3"/>
    <property type="match status" value="1"/>
</dbReference>
<dbReference type="Pfam" id="PF13445">
    <property type="entry name" value="zf-RING_UBOX"/>
    <property type="match status" value="1"/>
</dbReference>
<comment type="function">
    <text evidence="8">Binds specifically to cytosolic chaperonin (c-CPN) and transfers target proteins to it. Binds to nascent polypeptide chain and promotes folding in an environment in which there are many competing pathways for nonnative proteins.</text>
</comment>
<dbReference type="PANTHER" id="PTHR25465">
    <property type="entry name" value="B-BOX DOMAIN CONTAINING"/>
    <property type="match status" value="1"/>
</dbReference>
<dbReference type="SMART" id="SM00336">
    <property type="entry name" value="BBOX"/>
    <property type="match status" value="1"/>
</dbReference>
<feature type="region of interest" description="Disordered" evidence="14">
    <location>
        <begin position="253"/>
        <end position="311"/>
    </location>
</feature>
<dbReference type="SUPFAM" id="SSF49899">
    <property type="entry name" value="Concanavalin A-like lectins/glucanases"/>
    <property type="match status" value="1"/>
</dbReference>
<comment type="subunit">
    <text evidence="9">Heterohexamer of two PFD-alpha type and four PFD-beta type subunits. Binds to the C-terminal part of VHL.</text>
</comment>
<keyword evidence="4 12" id="KW-0863">Zinc-finger</keyword>
<keyword evidence="3" id="KW-0479">Metal-binding</keyword>
<dbReference type="InterPro" id="IPR013083">
    <property type="entry name" value="Znf_RING/FYVE/PHD"/>
</dbReference>
<evidence type="ECO:0000256" key="7">
    <source>
        <dbReference type="ARBA" id="ARBA00023186"/>
    </source>
</evidence>
<evidence type="ECO:0000256" key="9">
    <source>
        <dbReference type="ARBA" id="ARBA00062055"/>
    </source>
</evidence>
<dbReference type="FunFam" id="1.10.287.370:FF:000001">
    <property type="entry name" value="Prefoldin subunit 3"/>
    <property type="match status" value="1"/>
</dbReference>
<dbReference type="PROSITE" id="PS50119">
    <property type="entry name" value="ZF_BBOX"/>
    <property type="match status" value="1"/>
</dbReference>
<evidence type="ECO:0000256" key="10">
    <source>
        <dbReference type="ARBA" id="ARBA00067450"/>
    </source>
</evidence>
<dbReference type="PROSITE" id="PS50188">
    <property type="entry name" value="B302_SPRY"/>
    <property type="match status" value="1"/>
</dbReference>
<evidence type="ECO:0000256" key="6">
    <source>
        <dbReference type="ARBA" id="ARBA00022859"/>
    </source>
</evidence>
<dbReference type="InterPro" id="IPR009053">
    <property type="entry name" value="Prefoldin"/>
</dbReference>
<evidence type="ECO:0000259" key="16">
    <source>
        <dbReference type="PROSITE" id="PS50119"/>
    </source>
</evidence>
<evidence type="ECO:0000313" key="18">
    <source>
        <dbReference type="EMBL" id="CAG5929560.1"/>
    </source>
</evidence>
<feature type="coiled-coil region" evidence="13">
    <location>
        <begin position="1029"/>
        <end position="1063"/>
    </location>
</feature>
<dbReference type="Proteomes" id="UP000677803">
    <property type="component" value="Unassembled WGS sequence"/>
</dbReference>
<dbReference type="CDD" id="cd22249">
    <property type="entry name" value="UDM1_RNF168_RNF169-like"/>
    <property type="match status" value="1"/>
</dbReference>
<dbReference type="CDD" id="cd13733">
    <property type="entry name" value="SPRY_PRY_C-I_1"/>
    <property type="match status" value="1"/>
</dbReference>
<dbReference type="OrthoDB" id="6270329at2759"/>
<dbReference type="InterPro" id="IPR003877">
    <property type="entry name" value="SPRY_dom"/>
</dbReference>
<dbReference type="Gene3D" id="1.10.287.370">
    <property type="match status" value="1"/>
</dbReference>
<organism evidence="18 19">
    <name type="scientific">Menidia menidia</name>
    <name type="common">Atlantic silverside</name>
    <dbReference type="NCBI Taxonomy" id="238744"/>
    <lineage>
        <taxon>Eukaryota</taxon>
        <taxon>Metazoa</taxon>
        <taxon>Chordata</taxon>
        <taxon>Craniata</taxon>
        <taxon>Vertebrata</taxon>
        <taxon>Euteleostomi</taxon>
        <taxon>Actinopterygii</taxon>
        <taxon>Neopterygii</taxon>
        <taxon>Teleostei</taxon>
        <taxon>Neoteleostei</taxon>
        <taxon>Acanthomorphata</taxon>
        <taxon>Ovalentaria</taxon>
        <taxon>Atherinomorphae</taxon>
        <taxon>Atheriniformes</taxon>
        <taxon>Atherinopsidae</taxon>
        <taxon>Menidiinae</taxon>
        <taxon>Menidia</taxon>
    </lineage>
</organism>
<dbReference type="EMBL" id="CAJRST010014446">
    <property type="protein sequence ID" value="CAG5929560.1"/>
    <property type="molecule type" value="Genomic_DNA"/>
</dbReference>
<keyword evidence="19" id="KW-1185">Reference proteome</keyword>
<dbReference type="SUPFAM" id="SSF57845">
    <property type="entry name" value="B-box zinc-binding domain"/>
    <property type="match status" value="1"/>
</dbReference>
<feature type="domain" description="B30.2/SPRY" evidence="17">
    <location>
        <begin position="702"/>
        <end position="899"/>
    </location>
</feature>
<comment type="similarity">
    <text evidence="1">Belongs to the prefoldin subunit alpha family.</text>
</comment>
<evidence type="ECO:0000256" key="14">
    <source>
        <dbReference type="SAM" id="MobiDB-lite"/>
    </source>
</evidence>
<evidence type="ECO:0000259" key="17">
    <source>
        <dbReference type="PROSITE" id="PS50188"/>
    </source>
</evidence>
<dbReference type="Pfam" id="PF13765">
    <property type="entry name" value="PRY"/>
    <property type="match status" value="1"/>
</dbReference>
<comment type="caution">
    <text evidence="18">The sequence shown here is derived from an EMBL/GenBank/DDBJ whole genome shotgun (WGS) entry which is preliminary data.</text>
</comment>
<dbReference type="InterPro" id="IPR058030">
    <property type="entry name" value="TRIM8/14/16/25/29/45/65_CC"/>
</dbReference>
<feature type="domain" description="RING-type" evidence="15">
    <location>
        <begin position="365"/>
        <end position="405"/>
    </location>
</feature>
<dbReference type="SMART" id="SM00184">
    <property type="entry name" value="RING"/>
    <property type="match status" value="1"/>
</dbReference>
<keyword evidence="13" id="KW-0175">Coiled coil</keyword>
<dbReference type="InterPro" id="IPR001870">
    <property type="entry name" value="B30.2/SPRY"/>
</dbReference>
<dbReference type="GO" id="GO:0045087">
    <property type="term" value="P:innate immune response"/>
    <property type="evidence" value="ECO:0007669"/>
    <property type="project" value="UniProtKB-KW"/>
</dbReference>
<dbReference type="InterPro" id="IPR003879">
    <property type="entry name" value="Butyrophylin_SPRY"/>
</dbReference>
<reference evidence="18" key="1">
    <citation type="submission" date="2021-05" db="EMBL/GenBank/DDBJ databases">
        <authorList>
            <person name="Tigano A."/>
        </authorList>
    </citation>
    <scope>NUCLEOTIDE SEQUENCE</scope>
</reference>
<dbReference type="GO" id="GO:0005737">
    <property type="term" value="C:cytoplasm"/>
    <property type="evidence" value="ECO:0007669"/>
    <property type="project" value="UniProtKB-ARBA"/>
</dbReference>
<dbReference type="InterPro" id="IPR013320">
    <property type="entry name" value="ConA-like_dom_sf"/>
</dbReference>
<dbReference type="FunFam" id="2.60.120.920:FF:000004">
    <property type="entry name" value="Butyrophilin subfamily 1 member A1"/>
    <property type="match status" value="1"/>
</dbReference>
<dbReference type="Pfam" id="PF02996">
    <property type="entry name" value="Prefoldin"/>
    <property type="match status" value="1"/>
</dbReference>
<evidence type="ECO:0000313" key="19">
    <source>
        <dbReference type="Proteomes" id="UP000677803"/>
    </source>
</evidence>
<protein>
    <recommendedName>
        <fullName evidence="10">Prefoldin subunit 3</fullName>
    </recommendedName>
    <alternativeName>
        <fullName evidence="11">von Hippel-Lindau-binding protein 1</fullName>
    </alternativeName>
</protein>
<dbReference type="CDD" id="cd19769">
    <property type="entry name" value="Bbox2_TRIM16-like"/>
    <property type="match status" value="1"/>
</dbReference>
<keyword evidence="2" id="KW-0399">Innate immunity</keyword>
<dbReference type="PROSITE" id="PS50089">
    <property type="entry name" value="ZF_RING_2"/>
    <property type="match status" value="1"/>
</dbReference>
<evidence type="ECO:0000256" key="4">
    <source>
        <dbReference type="ARBA" id="ARBA00022771"/>
    </source>
</evidence>
<dbReference type="SMART" id="SM00589">
    <property type="entry name" value="PRY"/>
    <property type="match status" value="1"/>
</dbReference>